<feature type="coiled-coil region" evidence="8">
    <location>
        <begin position="531"/>
        <end position="663"/>
    </location>
</feature>
<dbReference type="InterPro" id="IPR015048">
    <property type="entry name" value="DUF1899"/>
</dbReference>
<dbReference type="FunFam" id="2.130.10.10:FF:000502">
    <property type="entry name" value="Coronin"/>
    <property type="match status" value="1"/>
</dbReference>
<dbReference type="PANTHER" id="PTHR10856:SF0">
    <property type="entry name" value="CORONIN"/>
    <property type="match status" value="1"/>
</dbReference>
<feature type="repeat" description="WD" evidence="6">
    <location>
        <begin position="76"/>
        <end position="118"/>
    </location>
</feature>
<dbReference type="Pfam" id="PF00400">
    <property type="entry name" value="WD40"/>
    <property type="match status" value="3"/>
</dbReference>
<comment type="similarity">
    <text evidence="1 7">Belongs to the WD repeat coronin family.</text>
</comment>
<dbReference type="InterPro" id="IPR015943">
    <property type="entry name" value="WD40/YVTN_repeat-like_dom_sf"/>
</dbReference>
<dbReference type="InterPro" id="IPR036322">
    <property type="entry name" value="WD40_repeat_dom_sf"/>
</dbReference>
<feature type="compositionally biased region" description="Polar residues" evidence="9">
    <location>
        <begin position="487"/>
        <end position="507"/>
    </location>
</feature>
<evidence type="ECO:0000256" key="9">
    <source>
        <dbReference type="SAM" id="MobiDB-lite"/>
    </source>
</evidence>
<feature type="repeat" description="WD" evidence="6">
    <location>
        <begin position="140"/>
        <end position="175"/>
    </location>
</feature>
<keyword evidence="3 7" id="KW-0677">Repeat</keyword>
<dbReference type="SMART" id="SM01167">
    <property type="entry name" value="DUF1900"/>
    <property type="match status" value="1"/>
</dbReference>
<dbReference type="GO" id="GO:0051015">
    <property type="term" value="F:actin filament binding"/>
    <property type="evidence" value="ECO:0007669"/>
    <property type="project" value="TreeGrafter"/>
</dbReference>
<dbReference type="PROSITE" id="PS50082">
    <property type="entry name" value="WD_REPEATS_2"/>
    <property type="match status" value="2"/>
</dbReference>
<keyword evidence="4 8" id="KW-0175">Coiled coil</keyword>
<dbReference type="SUPFAM" id="SSF50978">
    <property type="entry name" value="WD40 repeat-like"/>
    <property type="match status" value="1"/>
</dbReference>
<evidence type="ECO:0000259" key="10">
    <source>
        <dbReference type="SMART" id="SM01166"/>
    </source>
</evidence>
<dbReference type="InterPro" id="IPR019775">
    <property type="entry name" value="WD40_repeat_CS"/>
</dbReference>
<accession>A0A2T9XY52</accession>
<dbReference type="GO" id="GO:0007015">
    <property type="term" value="P:actin filament organization"/>
    <property type="evidence" value="ECO:0007669"/>
    <property type="project" value="TreeGrafter"/>
</dbReference>
<evidence type="ECO:0000256" key="6">
    <source>
        <dbReference type="PROSITE-ProRule" id="PRU00221"/>
    </source>
</evidence>
<sequence length="681" mass="75723">MYSFVRASKYRHVYGVANKKDACYEDLKITNSAWDSNIISVNPKYFAVNWNAGGGGAFGVVPLSQTGRFPTNYPLFTGHSGQVLDTDFSPFNQDMIASGAEDNRVMVWNIDENALNPSNFTQNSEMDIEPINFQTPLLNLKGHEKKVGHVFFHPSAENVLATASADQTIRLWDIEYGTEKNCVSGFKDSILSFTWNYNGSVIFAPSRDRTVKLIDPRSNKIVMSGNSHLGIKGSRALCLGDSGKFLTTGFTRTSRREVYLWDSSNLSKPLLEMDIDNSSGILIPFYDGDSNMLYLAGKGDGNIRYYEYDGSKLHYLSEYQSTDPQRGMGAMPKIGVNMKKFELMRLFKIGSNNIVEPISFYAPRKGDSFLPDIYPPTPGSLPALSSSEYFSGKTADPLLFDMEALFHGESPKVVEKKIKTLVSAAETPSIPEAKVSPIPPASVPKEKKPVDDKSDIKKSPEPGYAKLKSISNPPNVEEKDVVVEPNNIKTPDQGSASYAKSVTSASYGKSEVSELNVKGGDKKYDAKLKLLEEKDVERQNADKNANEITKQFMEMEIQTRVEKQQVMYEEKLQELSKDYETRLNTKTDELSSKIAELETKNKEVERLQGMVESQNLKFVEETANLKAMVEDLASKHEQYTSLLAQANNKLESHDERVAGLEGQLSETVAAASKLAEAVEKL</sequence>
<dbReference type="Gene3D" id="2.130.10.10">
    <property type="entry name" value="YVTN repeat-like/Quinoprotein amine dehydrogenase"/>
    <property type="match status" value="1"/>
</dbReference>
<dbReference type="PROSITE" id="PS00678">
    <property type="entry name" value="WD_REPEATS_1"/>
    <property type="match status" value="2"/>
</dbReference>
<dbReference type="AlphaFoldDB" id="A0A2T9XY52"/>
<dbReference type="InterPro" id="IPR015505">
    <property type="entry name" value="Coronin"/>
</dbReference>
<evidence type="ECO:0000313" key="11">
    <source>
        <dbReference type="EMBL" id="PVU84964.1"/>
    </source>
</evidence>
<name>A0A2T9XY52_9FUNG</name>
<dbReference type="SMART" id="SM00320">
    <property type="entry name" value="WD40"/>
    <property type="match status" value="4"/>
</dbReference>
<organism evidence="11 12">
    <name type="scientific">Furculomyces boomerangus</name>
    <dbReference type="NCBI Taxonomy" id="61424"/>
    <lineage>
        <taxon>Eukaryota</taxon>
        <taxon>Fungi</taxon>
        <taxon>Fungi incertae sedis</taxon>
        <taxon>Zoopagomycota</taxon>
        <taxon>Kickxellomycotina</taxon>
        <taxon>Harpellomycetes</taxon>
        <taxon>Harpellales</taxon>
        <taxon>Harpellaceae</taxon>
        <taxon>Furculomyces</taxon>
    </lineage>
</organism>
<protein>
    <recommendedName>
        <fullName evidence="7">Coronin</fullName>
    </recommendedName>
</protein>
<comment type="caution">
    <text evidence="11">The sequence shown here is derived from an EMBL/GenBank/DDBJ whole genome shotgun (WGS) entry which is preliminary data.</text>
</comment>
<dbReference type="SMART" id="SM01166">
    <property type="entry name" value="DUF1899"/>
    <property type="match status" value="1"/>
</dbReference>
<keyword evidence="12" id="KW-1185">Reference proteome</keyword>
<reference evidence="11 12" key="1">
    <citation type="journal article" date="2018" name="MBio">
        <title>Comparative Genomics Reveals the Core Gene Toolbox for the Fungus-Insect Symbiosis.</title>
        <authorList>
            <person name="Wang Y."/>
            <person name="Stata M."/>
            <person name="Wang W."/>
            <person name="Stajich J.E."/>
            <person name="White M.M."/>
            <person name="Moncalvo J.M."/>
        </authorList>
    </citation>
    <scope>NUCLEOTIDE SEQUENCE [LARGE SCALE GENOMIC DNA]</scope>
    <source>
        <strain evidence="11 12">AUS-77-4</strain>
    </source>
</reference>
<keyword evidence="5" id="KW-0009">Actin-binding</keyword>
<evidence type="ECO:0000313" key="12">
    <source>
        <dbReference type="Proteomes" id="UP000245699"/>
    </source>
</evidence>
<dbReference type="EMBL" id="MBFT01001187">
    <property type="protein sequence ID" value="PVU84964.1"/>
    <property type="molecule type" value="Genomic_DNA"/>
</dbReference>
<evidence type="ECO:0000256" key="2">
    <source>
        <dbReference type="ARBA" id="ARBA00022574"/>
    </source>
</evidence>
<feature type="compositionally biased region" description="Basic and acidic residues" evidence="9">
    <location>
        <begin position="444"/>
        <end position="460"/>
    </location>
</feature>
<proteinExistence type="inferred from homology"/>
<evidence type="ECO:0000256" key="8">
    <source>
        <dbReference type="SAM" id="Coils"/>
    </source>
</evidence>
<feature type="region of interest" description="Disordered" evidence="9">
    <location>
        <begin position="431"/>
        <end position="510"/>
    </location>
</feature>
<gene>
    <name evidence="11" type="ORF">BB559_007275</name>
</gene>
<evidence type="ECO:0000256" key="5">
    <source>
        <dbReference type="ARBA" id="ARBA00023203"/>
    </source>
</evidence>
<evidence type="ECO:0000256" key="1">
    <source>
        <dbReference type="ARBA" id="ARBA00009482"/>
    </source>
</evidence>
<dbReference type="PANTHER" id="PTHR10856">
    <property type="entry name" value="CORONIN"/>
    <property type="match status" value="1"/>
</dbReference>
<keyword evidence="2 6" id="KW-0853">WD repeat</keyword>
<dbReference type="STRING" id="61424.A0A2T9XY52"/>
<feature type="domain" description="DUF1899" evidence="10">
    <location>
        <begin position="3"/>
        <end position="67"/>
    </location>
</feature>
<evidence type="ECO:0000256" key="7">
    <source>
        <dbReference type="RuleBase" id="RU280818"/>
    </source>
</evidence>
<evidence type="ECO:0000256" key="3">
    <source>
        <dbReference type="ARBA" id="ARBA00022737"/>
    </source>
</evidence>
<dbReference type="PROSITE" id="PS50294">
    <property type="entry name" value="WD_REPEATS_REGION"/>
    <property type="match status" value="2"/>
</dbReference>
<dbReference type="Proteomes" id="UP000245699">
    <property type="component" value="Unassembled WGS sequence"/>
</dbReference>
<dbReference type="InterPro" id="IPR001680">
    <property type="entry name" value="WD40_rpt"/>
</dbReference>
<evidence type="ECO:0000256" key="4">
    <source>
        <dbReference type="ARBA" id="ARBA00023054"/>
    </source>
</evidence>
<dbReference type="Pfam" id="PF16300">
    <property type="entry name" value="WD40_4"/>
    <property type="match status" value="1"/>
</dbReference>
<dbReference type="Pfam" id="PF08953">
    <property type="entry name" value="DUF1899"/>
    <property type="match status" value="1"/>
</dbReference>
<dbReference type="OrthoDB" id="1850764at2759"/>